<dbReference type="Proteomes" id="UP000243579">
    <property type="component" value="Unassembled WGS sequence"/>
</dbReference>
<evidence type="ECO:0000256" key="2">
    <source>
        <dbReference type="SAM" id="SignalP"/>
    </source>
</evidence>
<keyword evidence="1" id="KW-1133">Transmembrane helix</keyword>
<name>A0A1V9YKW0_ACHHY</name>
<protein>
    <recommendedName>
        <fullName evidence="5">Secreted protein</fullName>
    </recommendedName>
</protein>
<evidence type="ECO:0000256" key="1">
    <source>
        <dbReference type="SAM" id="Phobius"/>
    </source>
</evidence>
<evidence type="ECO:0000313" key="3">
    <source>
        <dbReference type="EMBL" id="OQR86338.1"/>
    </source>
</evidence>
<keyword evidence="4" id="KW-1185">Reference proteome</keyword>
<accession>A0A1V9YKW0</accession>
<keyword evidence="2" id="KW-0732">Signal</keyword>
<feature type="signal peptide" evidence="2">
    <location>
        <begin position="1"/>
        <end position="18"/>
    </location>
</feature>
<keyword evidence="1" id="KW-0812">Transmembrane</keyword>
<gene>
    <name evidence="3" type="ORF">ACHHYP_10652</name>
</gene>
<feature type="chain" id="PRO_5013184397" description="Secreted protein" evidence="2">
    <location>
        <begin position="19"/>
        <end position="603"/>
    </location>
</feature>
<evidence type="ECO:0008006" key="5">
    <source>
        <dbReference type="Google" id="ProtNLM"/>
    </source>
</evidence>
<feature type="transmembrane region" description="Helical" evidence="1">
    <location>
        <begin position="564"/>
        <end position="583"/>
    </location>
</feature>
<keyword evidence="1" id="KW-0472">Membrane</keyword>
<organism evidence="3 4">
    <name type="scientific">Achlya hypogyna</name>
    <name type="common">Oomycete</name>
    <name type="synonym">Protoachlya hypogyna</name>
    <dbReference type="NCBI Taxonomy" id="1202772"/>
    <lineage>
        <taxon>Eukaryota</taxon>
        <taxon>Sar</taxon>
        <taxon>Stramenopiles</taxon>
        <taxon>Oomycota</taxon>
        <taxon>Saprolegniomycetes</taxon>
        <taxon>Saprolegniales</taxon>
        <taxon>Achlyaceae</taxon>
        <taxon>Achlya</taxon>
    </lineage>
</organism>
<dbReference type="AlphaFoldDB" id="A0A1V9YKW0"/>
<sequence length="603" mass="66794">MLSLRSLVVVAALQVALASTRGISQRPIKFQPPFKAINPNQYANIYDSFKSCVASCTQETSYAAHNNDAWTAFNSIGGYTACATTCVANEALNTLSYFKSTYALIYDVYAKQLELTKKYLAGGEEFDLIGNRTHIDYSCCLPNEYFVPWDQVSVEVFAYFEPRDRSFVAATQTNNNGISVNVRAEKYLSYCAQTKDGADPPNSFDFNYLNDATGTGGLRLYCDEGLYHYLSILKRNIGHEIVHPDYAKQIPNGACTKRTNCNVSLKPNPTGKCFDGTYCVVEKTHIVNATGYEIDSDDRYSYLTDLIVTAPNAAGRCDPIKLLWDASESYWLELNFLKVSGGDLDLFKVSGLPRFQPTGLDAGCLLTGTLGTKDSFSFDNAGVPLPWNAIDWYCAEYYQWIDYFDANGKKYENGGVEYCSAQHYANHLTKELFDYTECPLFDVKVGQALDSNFDVQPGNHEDSLATLYGAIDFTPGYSIACLYRIVSLKCDCMRAVVNCYENENQYTSALGQTLGRASSILCGFILCQQPTIYRLFADADGLRHTVIMKEILLQTNLLDATSNASAAAIAFVAFGLGMIAFVATKQVSGYSKSTMEDGYRNLI</sequence>
<reference evidence="3 4" key="1">
    <citation type="journal article" date="2014" name="Genome Biol. Evol.">
        <title>The secreted proteins of Achlya hypogyna and Thraustotheca clavata identify the ancestral oomycete secretome and reveal gene acquisitions by horizontal gene transfer.</title>
        <authorList>
            <person name="Misner I."/>
            <person name="Blouin N."/>
            <person name="Leonard G."/>
            <person name="Richards T.A."/>
            <person name="Lane C.E."/>
        </authorList>
    </citation>
    <scope>NUCLEOTIDE SEQUENCE [LARGE SCALE GENOMIC DNA]</scope>
    <source>
        <strain evidence="3 4">ATCC 48635</strain>
    </source>
</reference>
<dbReference type="OrthoDB" id="66778at2759"/>
<proteinExistence type="predicted"/>
<evidence type="ECO:0000313" key="4">
    <source>
        <dbReference type="Proteomes" id="UP000243579"/>
    </source>
</evidence>
<comment type="caution">
    <text evidence="3">The sequence shown here is derived from an EMBL/GenBank/DDBJ whole genome shotgun (WGS) entry which is preliminary data.</text>
</comment>
<dbReference type="EMBL" id="JNBR01001513">
    <property type="protein sequence ID" value="OQR86338.1"/>
    <property type="molecule type" value="Genomic_DNA"/>
</dbReference>